<evidence type="ECO:0000313" key="3">
    <source>
        <dbReference type="Proteomes" id="UP001346869"/>
    </source>
</evidence>
<dbReference type="Proteomes" id="UP001346869">
    <property type="component" value="Unassembled WGS sequence"/>
</dbReference>
<sequence length="229" mass="24043">MRNVFSDSEFEPKADIMKASSETSSSPPAPPAAAPPAPLSLRSPALQAEFLQKCRNKSGSQDGHGDAPSSSSSSKSPLSNVQRQDIMKASSPPSETSSSPPPAAPRPPLCLRSPALQAEFLQKRQNKLRSQSDVGESSVVSPSSSPQPSPSSSSSSLSHIKRQARLSLSSTELLTELRETKTRSLRRVHHQTGLTTVFCGRGGRGGGGRGGQVSGSARSKQSANQKASR</sequence>
<proteinExistence type="predicted"/>
<accession>A0AAN7WMU8</accession>
<dbReference type="AlphaFoldDB" id="A0AAN7WMU8"/>
<evidence type="ECO:0000313" key="2">
    <source>
        <dbReference type="EMBL" id="KAK5848045.1"/>
    </source>
</evidence>
<feature type="compositionally biased region" description="Low complexity" evidence="1">
    <location>
        <begin position="89"/>
        <end position="98"/>
    </location>
</feature>
<dbReference type="EMBL" id="JAUZQC010000025">
    <property type="protein sequence ID" value="KAK5848045.1"/>
    <property type="molecule type" value="Genomic_DNA"/>
</dbReference>
<protein>
    <submittedName>
        <fullName evidence="2">Uncharacterized protein</fullName>
    </submittedName>
</protein>
<feature type="compositionally biased region" description="Low complexity" evidence="1">
    <location>
        <begin position="68"/>
        <end position="79"/>
    </location>
</feature>
<feature type="compositionally biased region" description="Polar residues" evidence="1">
    <location>
        <begin position="214"/>
        <end position="229"/>
    </location>
</feature>
<reference evidence="2 3" key="1">
    <citation type="journal article" date="2023" name="Genes (Basel)">
        <title>Chromosome-Level Genome Assembly and Circadian Gene Repertoire of the Patagonia Blennie Eleginops maclovinus-The Closest Ancestral Proxy of Antarctic Cryonotothenioids.</title>
        <authorList>
            <person name="Cheng C.C."/>
            <person name="Rivera-Colon A.G."/>
            <person name="Minhas B.F."/>
            <person name="Wilson L."/>
            <person name="Rayamajhi N."/>
            <person name="Vargas-Chacoff L."/>
            <person name="Catchen J.M."/>
        </authorList>
    </citation>
    <scope>NUCLEOTIDE SEQUENCE [LARGE SCALE GENOMIC DNA]</scope>
    <source>
        <strain evidence="2">JMC-PN-2008</strain>
    </source>
</reference>
<name>A0AAN7WMU8_ELEMC</name>
<organism evidence="2 3">
    <name type="scientific">Eleginops maclovinus</name>
    <name type="common">Patagonian blennie</name>
    <name type="synonym">Eleginus maclovinus</name>
    <dbReference type="NCBI Taxonomy" id="56733"/>
    <lineage>
        <taxon>Eukaryota</taxon>
        <taxon>Metazoa</taxon>
        <taxon>Chordata</taxon>
        <taxon>Craniata</taxon>
        <taxon>Vertebrata</taxon>
        <taxon>Euteleostomi</taxon>
        <taxon>Actinopterygii</taxon>
        <taxon>Neopterygii</taxon>
        <taxon>Teleostei</taxon>
        <taxon>Neoteleostei</taxon>
        <taxon>Acanthomorphata</taxon>
        <taxon>Eupercaria</taxon>
        <taxon>Perciformes</taxon>
        <taxon>Notothenioidei</taxon>
        <taxon>Eleginopidae</taxon>
        <taxon>Eleginops</taxon>
    </lineage>
</organism>
<comment type="caution">
    <text evidence="2">The sequence shown here is derived from an EMBL/GenBank/DDBJ whole genome shotgun (WGS) entry which is preliminary data.</text>
</comment>
<feature type="compositionally biased region" description="Low complexity" evidence="1">
    <location>
        <begin position="39"/>
        <end position="48"/>
    </location>
</feature>
<evidence type="ECO:0000256" key="1">
    <source>
        <dbReference type="SAM" id="MobiDB-lite"/>
    </source>
</evidence>
<feature type="compositionally biased region" description="Low complexity" evidence="1">
    <location>
        <begin position="137"/>
        <end position="158"/>
    </location>
</feature>
<feature type="compositionally biased region" description="Pro residues" evidence="1">
    <location>
        <begin position="27"/>
        <end position="38"/>
    </location>
</feature>
<feature type="compositionally biased region" description="Pro residues" evidence="1">
    <location>
        <begin position="99"/>
        <end position="108"/>
    </location>
</feature>
<keyword evidence="3" id="KW-1185">Reference proteome</keyword>
<gene>
    <name evidence="2" type="ORF">PBY51_005699</name>
</gene>
<feature type="compositionally biased region" description="Gly residues" evidence="1">
    <location>
        <begin position="200"/>
        <end position="213"/>
    </location>
</feature>
<feature type="region of interest" description="Disordered" evidence="1">
    <location>
        <begin position="1"/>
        <end position="229"/>
    </location>
</feature>
<reference evidence="2 3" key="2">
    <citation type="journal article" date="2023" name="Mol. Biol. Evol.">
        <title>Genomics of Secondarily Temperate Adaptation in the Only Non-Antarctic Icefish.</title>
        <authorList>
            <person name="Rivera-Colon A.G."/>
            <person name="Rayamajhi N."/>
            <person name="Minhas B.F."/>
            <person name="Madrigal G."/>
            <person name="Bilyk K.T."/>
            <person name="Yoon V."/>
            <person name="Hune M."/>
            <person name="Gregory S."/>
            <person name="Cheng C.H.C."/>
            <person name="Catchen J.M."/>
        </authorList>
    </citation>
    <scope>NUCLEOTIDE SEQUENCE [LARGE SCALE GENOMIC DNA]</scope>
    <source>
        <strain evidence="2">JMC-PN-2008</strain>
    </source>
</reference>
<feature type="compositionally biased region" description="Low complexity" evidence="1">
    <location>
        <begin position="165"/>
        <end position="174"/>
    </location>
</feature>